<dbReference type="EMBL" id="JAHZIK010000379">
    <property type="protein sequence ID" value="MBW7455521.1"/>
    <property type="molecule type" value="Genomic_DNA"/>
</dbReference>
<feature type="compositionally biased region" description="Basic and acidic residues" evidence="1">
    <location>
        <begin position="64"/>
        <end position="81"/>
    </location>
</feature>
<organism evidence="2 3">
    <name type="scientific">Paenibacillus sepulcri</name>
    <dbReference type="NCBI Taxonomy" id="359917"/>
    <lineage>
        <taxon>Bacteria</taxon>
        <taxon>Bacillati</taxon>
        <taxon>Bacillota</taxon>
        <taxon>Bacilli</taxon>
        <taxon>Bacillales</taxon>
        <taxon>Paenibacillaceae</taxon>
        <taxon>Paenibacillus</taxon>
    </lineage>
</organism>
<accession>A0ABS7C495</accession>
<feature type="compositionally biased region" description="Basic and acidic residues" evidence="1">
    <location>
        <begin position="22"/>
        <end position="31"/>
    </location>
</feature>
<keyword evidence="3" id="KW-1185">Reference proteome</keyword>
<evidence type="ECO:0000313" key="3">
    <source>
        <dbReference type="Proteomes" id="UP001519887"/>
    </source>
</evidence>
<evidence type="ECO:0000256" key="1">
    <source>
        <dbReference type="SAM" id="MobiDB-lite"/>
    </source>
</evidence>
<dbReference type="InterPro" id="IPR024980">
    <property type="entry name" value="DUF3886"/>
</dbReference>
<feature type="region of interest" description="Disordered" evidence="1">
    <location>
        <begin position="1"/>
        <end position="31"/>
    </location>
</feature>
<feature type="region of interest" description="Disordered" evidence="1">
    <location>
        <begin position="64"/>
        <end position="94"/>
    </location>
</feature>
<feature type="compositionally biased region" description="Basic residues" evidence="1">
    <location>
        <begin position="1"/>
        <end position="17"/>
    </location>
</feature>
<dbReference type="Proteomes" id="UP001519887">
    <property type="component" value="Unassembled WGS sequence"/>
</dbReference>
<protein>
    <submittedName>
        <fullName evidence="2">YqkE family protein</fullName>
    </submittedName>
</protein>
<reference evidence="2 3" key="1">
    <citation type="submission" date="2021-07" db="EMBL/GenBank/DDBJ databases">
        <title>Paenibacillus radiodurans sp. nov., isolated from the southeastern edge of Tengger Desert.</title>
        <authorList>
            <person name="Zhang G."/>
        </authorList>
    </citation>
    <scope>NUCLEOTIDE SEQUENCE [LARGE SCALE GENOMIC DNA]</scope>
    <source>
        <strain evidence="2 3">CCM 7311</strain>
    </source>
</reference>
<name>A0ABS7C495_9BACL</name>
<proteinExistence type="predicted"/>
<dbReference type="Pfam" id="PF13025">
    <property type="entry name" value="DUF3886"/>
    <property type="match status" value="1"/>
</dbReference>
<evidence type="ECO:0000313" key="2">
    <source>
        <dbReference type="EMBL" id="MBW7455521.1"/>
    </source>
</evidence>
<sequence length="94" mass="10863">MKKTRWSQVAKKNKTKPTPKAEAQDKPATLRDLLRPDVLEQLKAQSDALKADEAKAKEEQRLRAEEAANAEKKRLENDFGHLLKNSSMDWRKHK</sequence>
<comment type="caution">
    <text evidence="2">The sequence shown here is derived from an EMBL/GenBank/DDBJ whole genome shotgun (WGS) entry which is preliminary data.</text>
</comment>
<gene>
    <name evidence="2" type="ORF">K0U00_15955</name>
</gene>